<dbReference type="InterPro" id="IPR015421">
    <property type="entry name" value="PyrdxlP-dep_Trfase_major"/>
</dbReference>
<dbReference type="PANTHER" id="PTHR13693:SF77">
    <property type="entry name" value="8-AMINO-7-OXONONANOATE SYNTHASE"/>
    <property type="match status" value="1"/>
</dbReference>
<dbReference type="EMBL" id="JAVRHR010000001">
    <property type="protein sequence ID" value="MDT0606566.1"/>
    <property type="molecule type" value="Genomic_DNA"/>
</dbReference>
<dbReference type="RefSeq" id="WP_311350118.1">
    <property type="nucleotide sequence ID" value="NZ_JAVRHR010000001.1"/>
</dbReference>
<organism evidence="6 7">
    <name type="scientific">Croceitalea rosinachiae</name>
    <dbReference type="NCBI Taxonomy" id="3075596"/>
    <lineage>
        <taxon>Bacteria</taxon>
        <taxon>Pseudomonadati</taxon>
        <taxon>Bacteroidota</taxon>
        <taxon>Flavobacteriia</taxon>
        <taxon>Flavobacteriales</taxon>
        <taxon>Flavobacteriaceae</taxon>
        <taxon>Croceitalea</taxon>
    </lineage>
</organism>
<gene>
    <name evidence="6" type="ORF">RM706_05975</name>
</gene>
<evidence type="ECO:0000256" key="4">
    <source>
        <dbReference type="ARBA" id="ARBA00022898"/>
    </source>
</evidence>
<evidence type="ECO:0000256" key="3">
    <source>
        <dbReference type="ARBA" id="ARBA00022679"/>
    </source>
</evidence>
<dbReference type="InterPro" id="IPR050087">
    <property type="entry name" value="AON_synthase_class-II"/>
</dbReference>
<dbReference type="PANTHER" id="PTHR13693">
    <property type="entry name" value="CLASS II AMINOTRANSFERASE/8-AMINO-7-OXONONANOATE SYNTHASE"/>
    <property type="match status" value="1"/>
</dbReference>
<comment type="caution">
    <text evidence="6">The sequence shown here is derived from an EMBL/GenBank/DDBJ whole genome shotgun (WGS) entry which is preliminary data.</text>
</comment>
<evidence type="ECO:0000313" key="6">
    <source>
        <dbReference type="EMBL" id="MDT0606566.1"/>
    </source>
</evidence>
<dbReference type="InterPro" id="IPR015422">
    <property type="entry name" value="PyrdxlP-dep_Trfase_small"/>
</dbReference>
<feature type="domain" description="Aminotransferase class I/classII large" evidence="5">
    <location>
        <begin position="30"/>
        <end position="374"/>
    </location>
</feature>
<keyword evidence="6" id="KW-0032">Aminotransferase</keyword>
<reference evidence="6 7" key="1">
    <citation type="submission" date="2023-09" db="EMBL/GenBank/DDBJ databases">
        <authorList>
            <person name="Rey-Velasco X."/>
        </authorList>
    </citation>
    <scope>NUCLEOTIDE SEQUENCE [LARGE SCALE GENOMIC DNA]</scope>
    <source>
        <strain evidence="6 7">F388</strain>
    </source>
</reference>
<evidence type="ECO:0000256" key="1">
    <source>
        <dbReference type="ARBA" id="ARBA00001933"/>
    </source>
</evidence>
<dbReference type="Pfam" id="PF00155">
    <property type="entry name" value="Aminotran_1_2"/>
    <property type="match status" value="1"/>
</dbReference>
<dbReference type="InterPro" id="IPR004839">
    <property type="entry name" value="Aminotransferase_I/II_large"/>
</dbReference>
<dbReference type="InterPro" id="IPR015424">
    <property type="entry name" value="PyrdxlP-dep_Trfase"/>
</dbReference>
<keyword evidence="4" id="KW-0663">Pyridoxal phosphate</keyword>
<dbReference type="Gene3D" id="3.90.1150.10">
    <property type="entry name" value="Aspartate Aminotransferase, domain 1"/>
    <property type="match status" value="1"/>
</dbReference>
<dbReference type="GO" id="GO:0008483">
    <property type="term" value="F:transaminase activity"/>
    <property type="evidence" value="ECO:0007669"/>
    <property type="project" value="UniProtKB-KW"/>
</dbReference>
<dbReference type="Proteomes" id="UP001255246">
    <property type="component" value="Unassembled WGS sequence"/>
</dbReference>
<accession>A0ABU3A8Q6</accession>
<keyword evidence="7" id="KW-1185">Reference proteome</keyword>
<keyword evidence="3" id="KW-0808">Transferase</keyword>
<proteinExistence type="inferred from homology"/>
<evidence type="ECO:0000313" key="7">
    <source>
        <dbReference type="Proteomes" id="UP001255246"/>
    </source>
</evidence>
<evidence type="ECO:0000259" key="5">
    <source>
        <dbReference type="Pfam" id="PF00155"/>
    </source>
</evidence>
<comment type="similarity">
    <text evidence="2">Belongs to the class-II pyridoxal-phosphate-dependent aminotransferase family. BioF subfamily.</text>
</comment>
<sequence>MAKFPKKLAQKLQDRSDKNTLRKLPATQRLVDFSSNDYLGLTNEISIEKATSEILKLSHHKNGATGSRLLSGNHLLHEKLENFLATFYNQEGALLFNSGYDANVGFFSCVPQRGDIILYDELMHASIRDGIKLSNAKAYKFKHNDVFDLNTQIGRIYDKGFQEEIYVVTESVFSMDGDSPDLKVMAALCTKKNVHLIVDEAHAVGVFEKGLLNFLGIENQVFAQIVTFGKAMGYHGAAVLGTIELKNYLINFARSFVYTTAMPPHSAMTILAAYRYLASKKGKNKVRKLHSNITYFKRLIKEFRLEKLVLPSDSAIQIVTVIGNDRAKQLSQNLIKNGFDVRPILSPTVAEGNERLRICLHAFNTEGEIHKLLSILKETHGQGLSNLRQL</sequence>
<evidence type="ECO:0000256" key="2">
    <source>
        <dbReference type="ARBA" id="ARBA00010008"/>
    </source>
</evidence>
<dbReference type="Gene3D" id="3.40.640.10">
    <property type="entry name" value="Type I PLP-dependent aspartate aminotransferase-like (Major domain)"/>
    <property type="match status" value="1"/>
</dbReference>
<dbReference type="SUPFAM" id="SSF53383">
    <property type="entry name" value="PLP-dependent transferases"/>
    <property type="match status" value="1"/>
</dbReference>
<name>A0ABU3A8Q6_9FLAO</name>
<comment type="cofactor">
    <cofactor evidence="1">
        <name>pyridoxal 5'-phosphate</name>
        <dbReference type="ChEBI" id="CHEBI:597326"/>
    </cofactor>
</comment>
<protein>
    <submittedName>
        <fullName evidence="6">Aminotransferase class I/II-fold pyridoxal phosphate-dependent enzyme</fullName>
    </submittedName>
</protein>